<evidence type="ECO:0000259" key="2">
    <source>
        <dbReference type="Pfam" id="PF07662"/>
    </source>
</evidence>
<comment type="caution">
    <text evidence="3">The sequence shown here is derived from an EMBL/GenBank/DDBJ whole genome shotgun (WGS) entry which is preliminary data.</text>
</comment>
<reference evidence="3" key="1">
    <citation type="submission" date="2021-02" db="EMBL/GenBank/DDBJ databases">
        <authorList>
            <person name="Nowell W R."/>
        </authorList>
    </citation>
    <scope>NUCLEOTIDE SEQUENCE</scope>
</reference>
<feature type="transmembrane region" description="Helical" evidence="1">
    <location>
        <begin position="19"/>
        <end position="45"/>
    </location>
</feature>
<evidence type="ECO:0000313" key="3">
    <source>
        <dbReference type="EMBL" id="CAF4391405.1"/>
    </source>
</evidence>
<dbReference type="PANTHER" id="PTHR10590:SF4">
    <property type="entry name" value="SOLUTE CARRIER FAMILY 28 MEMBER 3"/>
    <property type="match status" value="1"/>
</dbReference>
<dbReference type="EMBL" id="CAJOBB010023223">
    <property type="protein sequence ID" value="CAF4391405.1"/>
    <property type="molecule type" value="Genomic_DNA"/>
</dbReference>
<keyword evidence="1" id="KW-0812">Transmembrane</keyword>
<feature type="transmembrane region" description="Helical" evidence="1">
    <location>
        <begin position="57"/>
        <end position="74"/>
    </location>
</feature>
<gene>
    <name evidence="3" type="ORF">KXQ929_LOCUS50487</name>
</gene>
<name>A0A820NID3_9BILA</name>
<dbReference type="Proteomes" id="UP000663868">
    <property type="component" value="Unassembled WGS sequence"/>
</dbReference>
<accession>A0A820NID3</accession>
<keyword evidence="1" id="KW-1133">Transmembrane helix</keyword>
<dbReference type="PANTHER" id="PTHR10590">
    <property type="entry name" value="SODIUM/NUCLEOSIDE COTRANSPORTER"/>
    <property type="match status" value="1"/>
</dbReference>
<dbReference type="Pfam" id="PF07662">
    <property type="entry name" value="Nucleos_tra2_C"/>
    <property type="match status" value="1"/>
</dbReference>
<feature type="non-terminal residue" evidence="3">
    <location>
        <position position="1"/>
    </location>
</feature>
<dbReference type="InterPro" id="IPR008276">
    <property type="entry name" value="C_nuclsd_transpt"/>
</dbReference>
<evidence type="ECO:0000313" key="4">
    <source>
        <dbReference type="Proteomes" id="UP000663868"/>
    </source>
</evidence>
<protein>
    <recommendedName>
        <fullName evidence="2">Concentrative nucleoside transporter C-terminal domain-containing protein</fullName>
    </recommendedName>
</protein>
<dbReference type="GO" id="GO:0005415">
    <property type="term" value="F:nucleoside:sodium symporter activity"/>
    <property type="evidence" value="ECO:0007669"/>
    <property type="project" value="TreeGrafter"/>
</dbReference>
<dbReference type="InterPro" id="IPR011657">
    <property type="entry name" value="CNT_C_dom"/>
</dbReference>
<sequence>DQFNVIDALMAGAGNALKICGYLIANLIAFISILNFLDITIAWFFGLVHHPEVNFQYLLGLVFYPFAIIIGVPLQDCFLGSKLIGIKVSLNEFIAYQELGVIRKLRDELIKNDTFPLYLSGNLTLPEGTQMLWNDSSLIILTYALCGKLIEYF</sequence>
<keyword evidence="1" id="KW-0472">Membrane</keyword>
<dbReference type="AlphaFoldDB" id="A0A820NID3"/>
<proteinExistence type="predicted"/>
<evidence type="ECO:0000256" key="1">
    <source>
        <dbReference type="SAM" id="Phobius"/>
    </source>
</evidence>
<feature type="domain" description="Concentrative nucleoside transporter C-terminal" evidence="2">
    <location>
        <begin position="4"/>
        <end position="147"/>
    </location>
</feature>
<organism evidence="3 4">
    <name type="scientific">Adineta steineri</name>
    <dbReference type="NCBI Taxonomy" id="433720"/>
    <lineage>
        <taxon>Eukaryota</taxon>
        <taxon>Metazoa</taxon>
        <taxon>Spiralia</taxon>
        <taxon>Gnathifera</taxon>
        <taxon>Rotifera</taxon>
        <taxon>Eurotatoria</taxon>
        <taxon>Bdelloidea</taxon>
        <taxon>Adinetida</taxon>
        <taxon>Adinetidae</taxon>
        <taxon>Adineta</taxon>
    </lineage>
</organism>
<dbReference type="GO" id="GO:0005886">
    <property type="term" value="C:plasma membrane"/>
    <property type="evidence" value="ECO:0007669"/>
    <property type="project" value="TreeGrafter"/>
</dbReference>
<feature type="non-terminal residue" evidence="3">
    <location>
        <position position="153"/>
    </location>
</feature>